<keyword evidence="6" id="KW-1185">Reference proteome</keyword>
<dbReference type="Proteomes" id="UP001050691">
    <property type="component" value="Unassembled WGS sequence"/>
</dbReference>
<organism evidence="5 6">
    <name type="scientific">Clathrus columnatus</name>
    <dbReference type="NCBI Taxonomy" id="1419009"/>
    <lineage>
        <taxon>Eukaryota</taxon>
        <taxon>Fungi</taxon>
        <taxon>Dikarya</taxon>
        <taxon>Basidiomycota</taxon>
        <taxon>Agaricomycotina</taxon>
        <taxon>Agaricomycetes</taxon>
        <taxon>Phallomycetidae</taxon>
        <taxon>Phallales</taxon>
        <taxon>Clathraceae</taxon>
        <taxon>Clathrus</taxon>
    </lineage>
</organism>
<dbReference type="InterPro" id="IPR008936">
    <property type="entry name" value="Rho_GTPase_activation_prot"/>
</dbReference>
<dbReference type="InterPro" id="IPR001936">
    <property type="entry name" value="RasGAP_dom"/>
</dbReference>
<name>A0AAV4ZXY3_9AGAM</name>
<dbReference type="Pfam" id="PF13716">
    <property type="entry name" value="CRAL_TRIO_2"/>
    <property type="match status" value="1"/>
</dbReference>
<evidence type="ECO:0000256" key="1">
    <source>
        <dbReference type="ARBA" id="ARBA00022468"/>
    </source>
</evidence>
<dbReference type="SUPFAM" id="SSF48350">
    <property type="entry name" value="GTPase activation domain, GAP"/>
    <property type="match status" value="1"/>
</dbReference>
<dbReference type="EMBL" id="BPWL01000002">
    <property type="protein sequence ID" value="GJJ07052.1"/>
    <property type="molecule type" value="Genomic_DNA"/>
</dbReference>
<dbReference type="SMART" id="SM00323">
    <property type="entry name" value="RasGAP"/>
    <property type="match status" value="1"/>
</dbReference>
<dbReference type="PROSITE" id="PS50018">
    <property type="entry name" value="RAS_GTPASE_ACTIV_2"/>
    <property type="match status" value="1"/>
</dbReference>
<comment type="caution">
    <text evidence="5">The sequence shown here is derived from an EMBL/GenBank/DDBJ whole genome shotgun (WGS) entry which is preliminary data.</text>
</comment>
<evidence type="ECO:0000256" key="3">
    <source>
        <dbReference type="SAM" id="MobiDB-lite"/>
    </source>
</evidence>
<gene>
    <name evidence="5" type="ORF">Clacol_001251</name>
</gene>
<dbReference type="PANTHER" id="PTHR10194:SF142">
    <property type="entry name" value="NEUROFIBROMIN"/>
    <property type="match status" value="1"/>
</dbReference>
<keyword evidence="1" id="KW-0343">GTPase activation</keyword>
<feature type="compositionally biased region" description="Low complexity" evidence="3">
    <location>
        <begin position="1"/>
        <end position="16"/>
    </location>
</feature>
<protein>
    <recommendedName>
        <fullName evidence="4">Ras-GAP domain-containing protein</fullName>
    </recommendedName>
</protein>
<dbReference type="InterPro" id="IPR039360">
    <property type="entry name" value="Ras_GTPase"/>
</dbReference>
<dbReference type="Gene3D" id="1.10.506.10">
    <property type="entry name" value="GTPase Activation - p120gap, domain 1"/>
    <property type="match status" value="1"/>
</dbReference>
<dbReference type="InterPro" id="IPR016024">
    <property type="entry name" value="ARM-type_fold"/>
</dbReference>
<dbReference type="SUPFAM" id="SSF48371">
    <property type="entry name" value="ARM repeat"/>
    <property type="match status" value="1"/>
</dbReference>
<proteinExistence type="predicted"/>
<keyword evidence="2" id="KW-0597">Phosphoprotein</keyword>
<feature type="region of interest" description="Disordered" evidence="3">
    <location>
        <begin position="265"/>
        <end position="286"/>
    </location>
</feature>
<evidence type="ECO:0000256" key="2">
    <source>
        <dbReference type="ARBA" id="ARBA00022553"/>
    </source>
</evidence>
<accession>A0AAV4ZXY3</accession>
<evidence type="ECO:0000313" key="6">
    <source>
        <dbReference type="Proteomes" id="UP001050691"/>
    </source>
</evidence>
<dbReference type="Pfam" id="PF00616">
    <property type="entry name" value="RasGAP"/>
    <property type="match status" value="1"/>
</dbReference>
<feature type="domain" description="Ras-GAP" evidence="4">
    <location>
        <begin position="1238"/>
        <end position="1450"/>
    </location>
</feature>
<sequence length="2680" mass="300433">MTSRSRQSRRTPQSSSGTIPLSLASQELTSRGHEYASPRITNAHHSNPSLPTLAFGQTNSVQDRIVRNLVDKLNAKLPCYSGHRLSDIEENESVLQLVEGLVELSRRNINVILFFLFEVLTKLNTRYTTSKTAVDVLESELFVLRLLIRLLTFHWNTHAEESGPTPPLKLNAEGFFKVSDDSAVSRASTPLINPPSLDEMTATYALVCMLTYVRRAGPSKIENLIASEGTEELNRLKDLLIFEQDSAVLHTKHYIHTDDSLILDPLHSNPTTNGNPPPPAKHPFTASQASLNGRTRVAPFIPSALTARLSTGSECADIPLIHVSIKSRAHKIRYLAGNPGDESDIAELLFVTYSLINRNHLIEFLQILPSLLINMKPDSQCAIAVVLRLVVWKWINDFGEEYEDVIQSPRRRLDGLPERVYDILSQLTTNANKHIFWPTLSLLLAISPERLQAAEAALTGILVYGKKHNNLLELLHVAITTQSKLGETAMRCYNDICQAAFHLPPNIKDCALHSLTSDLADELKSRLVNPPEPSRPFYESFEPIDVNLYADSILTVLRYNPTLVTKNIFPVCLEPHRSAAVKLCVVRALTLYVAEARKFPWQRPLDNSVYQFIAPRLRSTMTDLFGMPPHPMSLREKNKDGDSPQAHNDRKELLLAIQTLWRLDSGFVFSGMDESSAVALTSALTNIVHKQQDEVVHASIFRTFGTALSRINDPSAQYTTEMNDLMMHSAFVVLKCAAAKILEHPDDLELSKMNVGTSLAVLLQLLDDVASENHVKWKYNDKRSTCLAVSDIALLTLLTSARIDICSLAARGLRLMAQLGQDPIIPGPMYYTEDKPAHFMALIESVGDPKSLVLGRVEFQKRARQIAGPLACPCISQLAAWRENYFRWTSLQPIIYSSESRSSSEISSTSDATLFGRLTLEERQWTWENLTLMLAVSSGSCLSDDPSLNPPPDYRLPFRQGFSDERPSRLMERFIYELLDILTCRWIPAQLAARDALGSELNPKWFPLLLETMDNKLKHLVPSSHVETPHYGLMDQLISILKLVLERITVAESSEIMVDLGDMLVILSRFINQPYERNFDVRIKTKFCAMLDIALEKLVFLPVKNEDVVRNNLLEIVIGWIWETDLDIIDDGNNPLELMPNRMDFKISALKTVVNLSDKLQLLGSSGKTTDDMDLNVPSRLFRRYFGVLIGSLESKRKEVFTIDSATSISSEASLSDRNNSQIQQLVITAISNLLCANPTAGAKHLVKENNTEYRSSYFMRSLTFARVEKPRLLDSLSSKDRLGLAYEFSTDIFRANDLCGRIFSGFAKSHGYAYLRSIVSPLIVAMQSSPEGTSYEVDPSKIKPGDSQDQNASNLERVAGVFLAIVTESWNMVPDLVRESCRIISDAVQATWNEPGYHAIGAFFFLRFVVPAITSPETIDLELPRDEARSQSIRRGLILVAKVVQNAVNNIIFAKEAYMKMLNGLLAENRPKILEFYQGLLTSSPAERNRIKSDELLGSSYDEADTIILHRFFQNYREKIGSLLLGPEVEPVAKRTKPANSKTIWNDVCNLLVDATSIMSSPTFSEKSSAQHSNFRTLYGRYAQASLEPVRGIFQSLRTWRDPQIAFLLNITKIHVETIDFELLMFYVLTTIRERIIVERNLFDVIVDFTSFSPSSEVPLSWVRTLIENTPSDLSDSLGAVYLVNINTAAQSFLRKIYHLSPGLRFCQKLIAVSSVSELIPPFHPSTVASLEYANQLEEESKTTCFTCQQHLHDKVMTPTTIYVGTSHLRIVSVKPQQIYPNLSCKTVEVVPYTDIRDIALSTTRNDHHEFVIRRFADGSTLTFWSIEREREKFIEMVRIAKARIKPNESVSLNERARHSMISTSLLATALFGVCDESEPLRESAFSLLSAVCESFKFRTTSAVSLKDAGLYVPTNTAAYICSFSETLSAFIPHLTLDFMAEFCLSFEMATSAQRITALQYLHPWIKNLKHFGDPAHDLYEAHQRQLKDVIGSLIDITARFADVFPCALRWVWADFAKFESQLLNVILDALIQTAVDGGIGSQRCEQVGDILISIATIDVRARVLKKIKAILSKPGRNTRSLTKSLFWPEITTLSRLVLKAGYVPRLSLHTQLYMSEAIHLVTMVCSTGSLYMRSTVYGIAMNLIQNLRLGKADNQGCVAKLDELMKEMGTNEVLNKFGLMKVHPESDIISVENCPDQIPMSSLEGIAELFIRALTYGAGETGSEQESGNGLLNVWRARWMSLVSSTAFQPSPYVQYRSFIVMGVLASSGVLSIDENLLYQTLSAFKKASQEDDASLVRSMLHFMTRVLPGFESNSPYLPRLFWLTVGLLQSTYSSLYEESAMLLEVVVETLSKQGYFKEKRMSLVLLDARDDISVISTQLDTVMGVSFDAAFSVSLASIVFRGMRSPALQPSAKRLLRTMLRIAAESLRLEATRGNDGPMSSEFETTSDGNMLYLDYEVMGYFLTLLPFAWTSSSYRELLRDAGITEIWWPALTPISENENDEEDDSTPLVDPSIFHLEPSDNHTPLLIISLLFAMLDCYQGSEPEKAFIFLLLARMGDIYPDITATAVVHFLSTQRADWLINSLTETTPTRSDAAAAISSSVQTLFRIAMANPVWGPTMTAAVQTGNALDEHQTNHWRALEELDMHSLAMPWKVISRSEARKILQWIPALLVGVTTV</sequence>
<dbReference type="GO" id="GO:0005096">
    <property type="term" value="F:GTPase activator activity"/>
    <property type="evidence" value="ECO:0007669"/>
    <property type="project" value="UniProtKB-KW"/>
</dbReference>
<reference evidence="5" key="1">
    <citation type="submission" date="2021-10" db="EMBL/GenBank/DDBJ databases">
        <title>De novo Genome Assembly of Clathrus columnatus (Basidiomycota, Fungi) Using Illumina and Nanopore Sequence Data.</title>
        <authorList>
            <person name="Ogiso-Tanaka E."/>
            <person name="Itagaki H."/>
            <person name="Hosoya T."/>
            <person name="Hosaka K."/>
        </authorList>
    </citation>
    <scope>NUCLEOTIDE SEQUENCE</scope>
    <source>
        <strain evidence="5">MO-923</strain>
    </source>
</reference>
<dbReference type="InterPro" id="IPR036865">
    <property type="entry name" value="CRAL-TRIO_dom_sf"/>
</dbReference>
<evidence type="ECO:0000313" key="5">
    <source>
        <dbReference type="EMBL" id="GJJ07052.1"/>
    </source>
</evidence>
<dbReference type="PANTHER" id="PTHR10194">
    <property type="entry name" value="RAS GTPASE-ACTIVATING PROTEINS"/>
    <property type="match status" value="1"/>
</dbReference>
<evidence type="ECO:0000259" key="4">
    <source>
        <dbReference type="PROSITE" id="PS50018"/>
    </source>
</evidence>
<dbReference type="Gene3D" id="3.40.525.10">
    <property type="entry name" value="CRAL-TRIO lipid binding domain"/>
    <property type="match status" value="1"/>
</dbReference>
<dbReference type="InterPro" id="IPR001251">
    <property type="entry name" value="CRAL-TRIO_dom"/>
</dbReference>
<feature type="region of interest" description="Disordered" evidence="3">
    <location>
        <begin position="1"/>
        <end position="23"/>
    </location>
</feature>